<reference evidence="5 6" key="1">
    <citation type="submission" date="2020-10" db="EMBL/GenBank/DDBJ databases">
        <authorList>
            <person name="Peeters C."/>
        </authorList>
    </citation>
    <scope>NUCLEOTIDE SEQUENCE [LARGE SCALE GENOMIC DNA]</scope>
    <source>
        <strain evidence="5 6">LMG 27952</strain>
    </source>
</reference>
<dbReference type="Proteomes" id="UP000656319">
    <property type="component" value="Unassembled WGS sequence"/>
</dbReference>
<evidence type="ECO:0000313" key="5">
    <source>
        <dbReference type="EMBL" id="CAD6549774.1"/>
    </source>
</evidence>
<evidence type="ECO:0000313" key="6">
    <source>
        <dbReference type="Proteomes" id="UP000656319"/>
    </source>
</evidence>
<dbReference type="Pfam" id="PF13302">
    <property type="entry name" value="Acetyltransf_3"/>
    <property type="match status" value="1"/>
</dbReference>
<comment type="similarity">
    <text evidence="3">Belongs to the acetyltransferase family. RimJ subfamily.</text>
</comment>
<dbReference type="PANTHER" id="PTHR43792">
    <property type="entry name" value="GNAT FAMILY, PUTATIVE (AFU_ORTHOLOGUE AFUA_3G00765)-RELATED-RELATED"/>
    <property type="match status" value="1"/>
</dbReference>
<dbReference type="InterPro" id="IPR016181">
    <property type="entry name" value="Acyl_CoA_acyltransferase"/>
</dbReference>
<sequence length="85" mass="9769">MTEEVRTAIGLAFHDFGLHRLEANIQPGNQASIALVRRQGFQREGVSQNYLRIYGEWRDHERWALVFDPESAVVETTQRTGQPIC</sequence>
<organism evidence="5 6">
    <name type="scientific">Paraburkholderia hiiakae</name>
    <dbReference type="NCBI Taxonomy" id="1081782"/>
    <lineage>
        <taxon>Bacteria</taxon>
        <taxon>Pseudomonadati</taxon>
        <taxon>Pseudomonadota</taxon>
        <taxon>Betaproteobacteria</taxon>
        <taxon>Burkholderiales</taxon>
        <taxon>Burkholderiaceae</taxon>
        <taxon>Paraburkholderia</taxon>
    </lineage>
</organism>
<dbReference type="Gene3D" id="3.40.630.30">
    <property type="match status" value="1"/>
</dbReference>
<comment type="caution">
    <text evidence="5">The sequence shown here is derived from an EMBL/GenBank/DDBJ whole genome shotgun (WGS) entry which is preliminary data.</text>
</comment>
<dbReference type="SUPFAM" id="SSF55729">
    <property type="entry name" value="Acyl-CoA N-acyltransferases (Nat)"/>
    <property type="match status" value="1"/>
</dbReference>
<accession>A0ABM8NYQ6</accession>
<name>A0ABM8NYQ6_9BURK</name>
<dbReference type="InterPro" id="IPR051531">
    <property type="entry name" value="N-acetyltransferase"/>
</dbReference>
<evidence type="ECO:0000256" key="1">
    <source>
        <dbReference type="ARBA" id="ARBA00022679"/>
    </source>
</evidence>
<feature type="domain" description="N-acetyltransferase" evidence="4">
    <location>
        <begin position="1"/>
        <end position="42"/>
    </location>
</feature>
<keyword evidence="2" id="KW-0012">Acyltransferase</keyword>
<dbReference type="PANTHER" id="PTHR43792:SF8">
    <property type="entry name" value="[RIBOSOMAL PROTEIN US5]-ALANINE N-ACETYLTRANSFERASE"/>
    <property type="match status" value="1"/>
</dbReference>
<dbReference type="InterPro" id="IPR000182">
    <property type="entry name" value="GNAT_dom"/>
</dbReference>
<evidence type="ECO:0000256" key="2">
    <source>
        <dbReference type="ARBA" id="ARBA00023315"/>
    </source>
</evidence>
<keyword evidence="1" id="KW-0808">Transferase</keyword>
<gene>
    <name evidence="5" type="ORF">LMG27952_04911</name>
</gene>
<evidence type="ECO:0000256" key="3">
    <source>
        <dbReference type="ARBA" id="ARBA00038502"/>
    </source>
</evidence>
<protein>
    <recommendedName>
        <fullName evidence="4">N-acetyltransferase domain-containing protein</fullName>
    </recommendedName>
</protein>
<keyword evidence="6" id="KW-1185">Reference proteome</keyword>
<dbReference type="EMBL" id="CAJHCQ010000014">
    <property type="protein sequence ID" value="CAD6549774.1"/>
    <property type="molecule type" value="Genomic_DNA"/>
</dbReference>
<proteinExistence type="inferred from homology"/>
<evidence type="ECO:0000259" key="4">
    <source>
        <dbReference type="Pfam" id="PF13302"/>
    </source>
</evidence>